<dbReference type="CDD" id="cd11065">
    <property type="entry name" value="CYP64-like"/>
    <property type="match status" value="1"/>
</dbReference>
<dbReference type="GO" id="GO:0020037">
    <property type="term" value="F:heme binding"/>
    <property type="evidence" value="ECO:0007669"/>
    <property type="project" value="InterPro"/>
</dbReference>
<organism evidence="10 11">
    <name type="scientific">Trematosphaeria pertusa</name>
    <dbReference type="NCBI Taxonomy" id="390896"/>
    <lineage>
        <taxon>Eukaryota</taxon>
        <taxon>Fungi</taxon>
        <taxon>Dikarya</taxon>
        <taxon>Ascomycota</taxon>
        <taxon>Pezizomycotina</taxon>
        <taxon>Dothideomycetes</taxon>
        <taxon>Pleosporomycetidae</taxon>
        <taxon>Pleosporales</taxon>
        <taxon>Massarineae</taxon>
        <taxon>Trematosphaeriaceae</taxon>
        <taxon>Trematosphaeria</taxon>
    </lineage>
</organism>
<evidence type="ECO:0000256" key="5">
    <source>
        <dbReference type="ARBA" id="ARBA00023002"/>
    </source>
</evidence>
<dbReference type="Pfam" id="PF00067">
    <property type="entry name" value="p450"/>
    <property type="match status" value="1"/>
</dbReference>
<dbReference type="PROSITE" id="PS00086">
    <property type="entry name" value="CYTOCHROME_P450"/>
    <property type="match status" value="1"/>
</dbReference>
<gene>
    <name evidence="10" type="ORF">BU26DRAFT_232888</name>
</gene>
<dbReference type="GO" id="GO:0016705">
    <property type="term" value="F:oxidoreductase activity, acting on paired donors, with incorporation or reduction of molecular oxygen"/>
    <property type="evidence" value="ECO:0007669"/>
    <property type="project" value="InterPro"/>
</dbReference>
<dbReference type="Gene3D" id="1.10.630.10">
    <property type="entry name" value="Cytochrome P450"/>
    <property type="match status" value="1"/>
</dbReference>
<dbReference type="Proteomes" id="UP000800094">
    <property type="component" value="Unassembled WGS sequence"/>
</dbReference>
<dbReference type="InterPro" id="IPR001128">
    <property type="entry name" value="Cyt_P450"/>
</dbReference>
<feature type="binding site" description="axial binding residue" evidence="8">
    <location>
        <position position="442"/>
    </location>
    <ligand>
        <name>heme</name>
        <dbReference type="ChEBI" id="CHEBI:30413"/>
    </ligand>
    <ligandPart>
        <name>Fe</name>
        <dbReference type="ChEBI" id="CHEBI:18248"/>
    </ligandPart>
</feature>
<dbReference type="GeneID" id="54574230"/>
<evidence type="ECO:0000313" key="10">
    <source>
        <dbReference type="EMBL" id="KAF2253974.1"/>
    </source>
</evidence>
<evidence type="ECO:0000256" key="1">
    <source>
        <dbReference type="ARBA" id="ARBA00001971"/>
    </source>
</evidence>
<evidence type="ECO:0000256" key="2">
    <source>
        <dbReference type="ARBA" id="ARBA00010617"/>
    </source>
</evidence>
<keyword evidence="3 8" id="KW-0349">Heme</keyword>
<proteinExistence type="inferred from homology"/>
<evidence type="ECO:0000256" key="3">
    <source>
        <dbReference type="ARBA" id="ARBA00022617"/>
    </source>
</evidence>
<name>A0A6A6IU47_9PLEO</name>
<dbReference type="GO" id="GO:0004497">
    <property type="term" value="F:monooxygenase activity"/>
    <property type="evidence" value="ECO:0007669"/>
    <property type="project" value="UniProtKB-KW"/>
</dbReference>
<keyword evidence="4 8" id="KW-0479">Metal-binding</keyword>
<dbReference type="InterPro" id="IPR002401">
    <property type="entry name" value="Cyt_P450_E_grp-I"/>
</dbReference>
<dbReference type="InterPro" id="IPR036396">
    <property type="entry name" value="Cyt_P450_sf"/>
</dbReference>
<evidence type="ECO:0000256" key="6">
    <source>
        <dbReference type="ARBA" id="ARBA00023004"/>
    </source>
</evidence>
<reference evidence="10" key="1">
    <citation type="journal article" date="2020" name="Stud. Mycol.">
        <title>101 Dothideomycetes genomes: a test case for predicting lifestyles and emergence of pathogens.</title>
        <authorList>
            <person name="Haridas S."/>
            <person name="Albert R."/>
            <person name="Binder M."/>
            <person name="Bloem J."/>
            <person name="Labutti K."/>
            <person name="Salamov A."/>
            <person name="Andreopoulos B."/>
            <person name="Baker S."/>
            <person name="Barry K."/>
            <person name="Bills G."/>
            <person name="Bluhm B."/>
            <person name="Cannon C."/>
            <person name="Castanera R."/>
            <person name="Culley D."/>
            <person name="Daum C."/>
            <person name="Ezra D."/>
            <person name="Gonzalez J."/>
            <person name="Henrissat B."/>
            <person name="Kuo A."/>
            <person name="Liang C."/>
            <person name="Lipzen A."/>
            <person name="Lutzoni F."/>
            <person name="Magnuson J."/>
            <person name="Mondo S."/>
            <person name="Nolan M."/>
            <person name="Ohm R."/>
            <person name="Pangilinan J."/>
            <person name="Park H.-J."/>
            <person name="Ramirez L."/>
            <person name="Alfaro M."/>
            <person name="Sun H."/>
            <person name="Tritt A."/>
            <person name="Yoshinaga Y."/>
            <person name="Zwiers L.-H."/>
            <person name="Turgeon B."/>
            <person name="Goodwin S."/>
            <person name="Spatafora J."/>
            <person name="Crous P."/>
            <person name="Grigoriev I."/>
        </authorList>
    </citation>
    <scope>NUCLEOTIDE SEQUENCE</scope>
    <source>
        <strain evidence="10">CBS 122368</strain>
    </source>
</reference>
<evidence type="ECO:0000256" key="8">
    <source>
        <dbReference type="PIRSR" id="PIRSR602401-1"/>
    </source>
</evidence>
<dbReference type="GO" id="GO:0005506">
    <property type="term" value="F:iron ion binding"/>
    <property type="evidence" value="ECO:0007669"/>
    <property type="project" value="InterPro"/>
</dbReference>
<dbReference type="OrthoDB" id="2789670at2759"/>
<keyword evidence="7 9" id="KW-0503">Monooxygenase</keyword>
<comment type="cofactor">
    <cofactor evidence="1 8">
        <name>heme</name>
        <dbReference type="ChEBI" id="CHEBI:30413"/>
    </cofactor>
</comment>
<dbReference type="PANTHER" id="PTHR46300">
    <property type="entry name" value="P450, PUTATIVE (EUROFUNG)-RELATED-RELATED"/>
    <property type="match status" value="1"/>
</dbReference>
<comment type="similarity">
    <text evidence="2 9">Belongs to the cytochrome P450 family.</text>
</comment>
<dbReference type="EMBL" id="ML987191">
    <property type="protein sequence ID" value="KAF2253974.1"/>
    <property type="molecule type" value="Genomic_DNA"/>
</dbReference>
<dbReference type="AlphaFoldDB" id="A0A6A6IU47"/>
<keyword evidence="11" id="KW-1185">Reference proteome</keyword>
<dbReference type="PRINTS" id="PR00463">
    <property type="entry name" value="EP450I"/>
</dbReference>
<dbReference type="PRINTS" id="PR00385">
    <property type="entry name" value="P450"/>
</dbReference>
<accession>A0A6A6IU47</accession>
<keyword evidence="6 8" id="KW-0408">Iron</keyword>
<dbReference type="RefSeq" id="XP_033688978.1">
    <property type="nucleotide sequence ID" value="XM_033820900.1"/>
</dbReference>
<protein>
    <submittedName>
        <fullName evidence="10">Putative cytochrome P450 oxidoreductase</fullName>
    </submittedName>
</protein>
<evidence type="ECO:0000313" key="11">
    <source>
        <dbReference type="Proteomes" id="UP000800094"/>
    </source>
</evidence>
<keyword evidence="5 9" id="KW-0560">Oxidoreductase</keyword>
<dbReference type="InterPro" id="IPR017972">
    <property type="entry name" value="Cyt_P450_CS"/>
</dbReference>
<evidence type="ECO:0000256" key="7">
    <source>
        <dbReference type="ARBA" id="ARBA00023033"/>
    </source>
</evidence>
<evidence type="ECO:0000256" key="4">
    <source>
        <dbReference type="ARBA" id="ARBA00022723"/>
    </source>
</evidence>
<dbReference type="SUPFAM" id="SSF48264">
    <property type="entry name" value="Cytochrome P450"/>
    <property type="match status" value="1"/>
</dbReference>
<dbReference type="PANTHER" id="PTHR46300:SF7">
    <property type="entry name" value="P450, PUTATIVE (EUROFUNG)-RELATED"/>
    <property type="match status" value="1"/>
</dbReference>
<sequence>MAVIIPVVSGLLVIYTLKKLFFDRSTTKLPLPPGPPGLPLVGNISDLPPPGKPEYQHWLEHSDRYGPISSITVLGQTIILIHDKHMALELMEKRASMHSGRPKMKFAFDMIGWINGMAGLQYNQTLKLYRKYAYQQLGSKAAVSRYHPLLEAVVGRCLWRMKRDRGTNLTQHLKTEAGELILKVVYGYRIEQHRNDPLVDLVDEAMEQFGDAATTGKWLVDLFPFLVYVPEWMPGAEFKRTARIWRKTLLDCVNIPYNYVKKQRLRGDESRASFVSQSIEQAQNEKAFGPAEEHAIKWAAVSLYAGGADTSVSSMDSFFLAMSMFPDVQHKAQEEIDRVVGTARLPSFSDREHLPYVNAIVEEAQRWHPIAPMGLPHGTDKEDSINGYRIPKGSLLLPAVWWFTRDPTVYHDPESFKPERYLEPYNEPSATNVTFGFGRRICPGRVLVDTSLYLTFAQALAVFDIRKPLDDIGKEIEPVHKLQGGVIARPAPFKVVISPRSKKHEALVDGIVKKYPWEESDAQNLEGITV</sequence>
<evidence type="ECO:0000256" key="9">
    <source>
        <dbReference type="RuleBase" id="RU000461"/>
    </source>
</evidence>
<dbReference type="InterPro" id="IPR050364">
    <property type="entry name" value="Cytochrome_P450_fung"/>
</dbReference>